<evidence type="ECO:0000256" key="3">
    <source>
        <dbReference type="ARBA" id="ARBA00012438"/>
    </source>
</evidence>
<dbReference type="GO" id="GO:0000155">
    <property type="term" value="F:phosphorelay sensor kinase activity"/>
    <property type="evidence" value="ECO:0007669"/>
    <property type="project" value="InterPro"/>
</dbReference>
<comment type="caution">
    <text evidence="12">The sequence shown here is derived from an EMBL/GenBank/DDBJ whole genome shotgun (WGS) entry which is preliminary data.</text>
</comment>
<evidence type="ECO:0000256" key="7">
    <source>
        <dbReference type="ARBA" id="ARBA00022741"/>
    </source>
</evidence>
<dbReference type="PANTHER" id="PTHR44936:SF10">
    <property type="entry name" value="SENSOR PROTEIN RSTB"/>
    <property type="match status" value="1"/>
</dbReference>
<dbReference type="SUPFAM" id="SSF55874">
    <property type="entry name" value="ATPase domain of HSP90 chaperone/DNA topoisomerase II/histidine kinase"/>
    <property type="match status" value="1"/>
</dbReference>
<proteinExistence type="predicted"/>
<comment type="catalytic activity">
    <reaction evidence="1">
        <text>ATP + protein L-histidine = ADP + protein N-phospho-L-histidine.</text>
        <dbReference type="EC" id="2.7.13.3"/>
    </reaction>
</comment>
<dbReference type="CDD" id="cd00082">
    <property type="entry name" value="HisKA"/>
    <property type="match status" value="1"/>
</dbReference>
<keyword evidence="5" id="KW-0597">Phosphoprotein</keyword>
<evidence type="ECO:0000259" key="11">
    <source>
        <dbReference type="PROSITE" id="PS50109"/>
    </source>
</evidence>
<dbReference type="InterPro" id="IPR036097">
    <property type="entry name" value="HisK_dim/P_sf"/>
</dbReference>
<feature type="transmembrane region" description="Helical" evidence="10">
    <location>
        <begin position="80"/>
        <end position="98"/>
    </location>
</feature>
<dbReference type="InterPro" id="IPR036890">
    <property type="entry name" value="HATPase_C_sf"/>
</dbReference>
<keyword evidence="9" id="KW-0067">ATP-binding</keyword>
<keyword evidence="10" id="KW-0472">Membrane</keyword>
<dbReference type="OrthoDB" id="9785252at2"/>
<dbReference type="PRINTS" id="PR00344">
    <property type="entry name" value="BCTRLSENSOR"/>
</dbReference>
<comment type="subcellular location">
    <subcellularLocation>
        <location evidence="2">Cell membrane</location>
        <topology evidence="2">Multi-pass membrane protein</topology>
    </subcellularLocation>
</comment>
<dbReference type="EC" id="2.7.13.3" evidence="3"/>
<protein>
    <recommendedName>
        <fullName evidence="3">histidine kinase</fullName>
        <ecNumber evidence="3">2.7.13.3</ecNumber>
    </recommendedName>
</protein>
<dbReference type="STRING" id="1420851.AU255_07650"/>
<feature type="transmembrane region" description="Helical" evidence="10">
    <location>
        <begin position="50"/>
        <end position="68"/>
    </location>
</feature>
<dbReference type="SUPFAM" id="SSF47384">
    <property type="entry name" value="Homodimeric domain of signal transducing histidine kinase"/>
    <property type="match status" value="1"/>
</dbReference>
<name>A0A1V8M880_9GAMM</name>
<accession>A0A1V8M880</accession>
<dbReference type="InterPro" id="IPR003594">
    <property type="entry name" value="HATPase_dom"/>
</dbReference>
<dbReference type="PANTHER" id="PTHR44936">
    <property type="entry name" value="SENSOR PROTEIN CREC"/>
    <property type="match status" value="1"/>
</dbReference>
<evidence type="ECO:0000256" key="8">
    <source>
        <dbReference type="ARBA" id="ARBA00022777"/>
    </source>
</evidence>
<dbReference type="AlphaFoldDB" id="A0A1V8M880"/>
<evidence type="ECO:0000256" key="1">
    <source>
        <dbReference type="ARBA" id="ARBA00000085"/>
    </source>
</evidence>
<reference evidence="12 13" key="1">
    <citation type="submission" date="2015-12" db="EMBL/GenBank/DDBJ databases">
        <authorList>
            <person name="Shamseldin A."/>
            <person name="Moawad H."/>
            <person name="Abd El-Rahim W.M."/>
            <person name="Sadowsky M.J."/>
        </authorList>
    </citation>
    <scope>NUCLEOTIDE SEQUENCE [LARGE SCALE GENOMIC DNA]</scope>
    <source>
        <strain evidence="12 13">WF1</strain>
    </source>
</reference>
<evidence type="ECO:0000313" key="12">
    <source>
        <dbReference type="EMBL" id="OQK17728.1"/>
    </source>
</evidence>
<dbReference type="InterPro" id="IPR050980">
    <property type="entry name" value="2C_sensor_his_kinase"/>
</dbReference>
<sequence>MLVNFIPQKEISARENLQWLFILRNLMIGGESLLLLISIDILKIPLHQEALWLTILAIGTVNLYTWLRLKTDTPVTEMEIFSQLAIDVLAIASLLYLTGGATNPFTWIFLLPVILTAIVLPHAYTWYMVILTTSLYTFLIPYHANLTAVEPHLMLMDMDMANMSASMHNMQDEEFLNFHIFGMWFGFVCSAGLVAFFSVELSNTIKAGERRLAEAREKTLQDERIIALGTLAASAAHDMGTPLGTMAIIAHELKDEYSPEVHTELHEKMQIMQDQINRCKQALSVMSASAGELRAESGHIKKLSDYLDEVLMQWRSQQPGVKLNLLINPKAPLTQAILAELTLTHSMINILNNAAEVSSLDKGIDFSINPCTVENFVGIRIRDYGPGISNKLIDKIGKVPINESNQGLGVGLFLTFSIIKRLGGTIEISNAPTGGACVDIILPLVPLN</sequence>
<dbReference type="PROSITE" id="PS50109">
    <property type="entry name" value="HIS_KIN"/>
    <property type="match status" value="1"/>
</dbReference>
<evidence type="ECO:0000256" key="2">
    <source>
        <dbReference type="ARBA" id="ARBA00004651"/>
    </source>
</evidence>
<keyword evidence="10" id="KW-0812">Transmembrane</keyword>
<gene>
    <name evidence="12" type="ORF">AU255_07650</name>
</gene>
<evidence type="ECO:0000256" key="5">
    <source>
        <dbReference type="ARBA" id="ARBA00022553"/>
    </source>
</evidence>
<dbReference type="InterPro" id="IPR004358">
    <property type="entry name" value="Sig_transdc_His_kin-like_C"/>
</dbReference>
<dbReference type="SMART" id="SM00387">
    <property type="entry name" value="HATPase_c"/>
    <property type="match status" value="1"/>
</dbReference>
<dbReference type="InterPro" id="IPR003661">
    <property type="entry name" value="HisK_dim/P_dom"/>
</dbReference>
<evidence type="ECO:0000256" key="10">
    <source>
        <dbReference type="SAM" id="Phobius"/>
    </source>
</evidence>
<dbReference type="GO" id="GO:0005524">
    <property type="term" value="F:ATP binding"/>
    <property type="evidence" value="ECO:0007669"/>
    <property type="project" value="UniProtKB-KW"/>
</dbReference>
<evidence type="ECO:0000256" key="6">
    <source>
        <dbReference type="ARBA" id="ARBA00022679"/>
    </source>
</evidence>
<evidence type="ECO:0000313" key="13">
    <source>
        <dbReference type="Proteomes" id="UP000191980"/>
    </source>
</evidence>
<keyword evidence="8 12" id="KW-0418">Kinase</keyword>
<feature type="transmembrane region" description="Helical" evidence="10">
    <location>
        <begin position="20"/>
        <end position="38"/>
    </location>
</feature>
<feature type="transmembrane region" description="Helical" evidence="10">
    <location>
        <begin position="105"/>
        <end position="129"/>
    </location>
</feature>
<keyword evidence="13" id="KW-1185">Reference proteome</keyword>
<dbReference type="Gene3D" id="3.30.565.10">
    <property type="entry name" value="Histidine kinase-like ATPase, C-terminal domain"/>
    <property type="match status" value="1"/>
</dbReference>
<dbReference type="Pfam" id="PF02518">
    <property type="entry name" value="HATPase_c"/>
    <property type="match status" value="1"/>
</dbReference>
<keyword evidence="4" id="KW-1003">Cell membrane</keyword>
<organism evidence="12 13">
    <name type="scientific">Methyloprofundus sedimenti</name>
    <dbReference type="NCBI Taxonomy" id="1420851"/>
    <lineage>
        <taxon>Bacteria</taxon>
        <taxon>Pseudomonadati</taxon>
        <taxon>Pseudomonadota</taxon>
        <taxon>Gammaproteobacteria</taxon>
        <taxon>Methylococcales</taxon>
        <taxon>Methylococcaceae</taxon>
        <taxon>Methyloprofundus</taxon>
    </lineage>
</organism>
<feature type="domain" description="Histidine kinase" evidence="11">
    <location>
        <begin position="234"/>
        <end position="446"/>
    </location>
</feature>
<dbReference type="GO" id="GO:0005886">
    <property type="term" value="C:plasma membrane"/>
    <property type="evidence" value="ECO:0007669"/>
    <property type="project" value="UniProtKB-SubCell"/>
</dbReference>
<keyword evidence="7" id="KW-0547">Nucleotide-binding</keyword>
<dbReference type="Proteomes" id="UP000191980">
    <property type="component" value="Unassembled WGS sequence"/>
</dbReference>
<feature type="transmembrane region" description="Helical" evidence="10">
    <location>
        <begin position="176"/>
        <end position="197"/>
    </location>
</feature>
<dbReference type="Gene3D" id="1.10.287.130">
    <property type="match status" value="1"/>
</dbReference>
<dbReference type="EMBL" id="LPUF01000001">
    <property type="protein sequence ID" value="OQK17728.1"/>
    <property type="molecule type" value="Genomic_DNA"/>
</dbReference>
<keyword evidence="10" id="KW-1133">Transmembrane helix</keyword>
<evidence type="ECO:0000256" key="9">
    <source>
        <dbReference type="ARBA" id="ARBA00022840"/>
    </source>
</evidence>
<keyword evidence="6" id="KW-0808">Transferase</keyword>
<dbReference type="InterPro" id="IPR005467">
    <property type="entry name" value="His_kinase_dom"/>
</dbReference>
<evidence type="ECO:0000256" key="4">
    <source>
        <dbReference type="ARBA" id="ARBA00022475"/>
    </source>
</evidence>